<keyword evidence="2" id="KW-1185">Reference proteome</keyword>
<evidence type="ECO:0000313" key="2">
    <source>
        <dbReference type="Proteomes" id="UP000250078"/>
    </source>
</evidence>
<proteinExistence type="predicted"/>
<reference evidence="1 2" key="1">
    <citation type="journal article" date="2016" name="Nat. Commun.">
        <title>Ectomycorrhizal ecology is imprinted in the genome of the dominant symbiotic fungus Cenococcum geophilum.</title>
        <authorList>
            <consortium name="DOE Joint Genome Institute"/>
            <person name="Peter M."/>
            <person name="Kohler A."/>
            <person name="Ohm R.A."/>
            <person name="Kuo A."/>
            <person name="Krutzmann J."/>
            <person name="Morin E."/>
            <person name="Arend M."/>
            <person name="Barry K.W."/>
            <person name="Binder M."/>
            <person name="Choi C."/>
            <person name="Clum A."/>
            <person name="Copeland A."/>
            <person name="Grisel N."/>
            <person name="Haridas S."/>
            <person name="Kipfer T."/>
            <person name="LaButti K."/>
            <person name="Lindquist E."/>
            <person name="Lipzen A."/>
            <person name="Maire R."/>
            <person name="Meier B."/>
            <person name="Mihaltcheva S."/>
            <person name="Molinier V."/>
            <person name="Murat C."/>
            <person name="Poggeler S."/>
            <person name="Quandt C.A."/>
            <person name="Sperisen C."/>
            <person name="Tritt A."/>
            <person name="Tisserant E."/>
            <person name="Crous P.W."/>
            <person name="Henrissat B."/>
            <person name="Nehls U."/>
            <person name="Egli S."/>
            <person name="Spatafora J.W."/>
            <person name="Grigoriev I.V."/>
            <person name="Martin F.M."/>
        </authorList>
    </citation>
    <scope>NUCLEOTIDE SEQUENCE [LARGE SCALE GENOMIC DNA]</scope>
    <source>
        <strain evidence="1 2">1.58</strain>
    </source>
</reference>
<dbReference type="EMBL" id="KV748270">
    <property type="protein sequence ID" value="OCK87083.1"/>
    <property type="molecule type" value="Genomic_DNA"/>
</dbReference>
<name>A0ACC8ELG2_9PEZI</name>
<organism evidence="1 2">
    <name type="scientific">Cenococcum geophilum 1.58</name>
    <dbReference type="NCBI Taxonomy" id="794803"/>
    <lineage>
        <taxon>Eukaryota</taxon>
        <taxon>Fungi</taxon>
        <taxon>Dikarya</taxon>
        <taxon>Ascomycota</taxon>
        <taxon>Pezizomycotina</taxon>
        <taxon>Dothideomycetes</taxon>
        <taxon>Pleosporomycetidae</taxon>
        <taxon>Gloniales</taxon>
        <taxon>Gloniaceae</taxon>
        <taxon>Cenococcum</taxon>
    </lineage>
</organism>
<accession>A0ACC8ELG2</accession>
<feature type="non-terminal residue" evidence="1">
    <location>
        <position position="1"/>
    </location>
</feature>
<gene>
    <name evidence="1" type="ORF">K441DRAFT_489475</name>
</gene>
<feature type="non-terminal residue" evidence="1">
    <location>
        <position position="250"/>
    </location>
</feature>
<sequence>PNLIILCTWVNAAPRHIAKYTAAYSSLYPSAAQLLITTSLADMSYRRNPTQRSRLAPAVRTIAATSSSTPSPSPSLPNPNPRILLHIFSHGGAHTVCQLATAFRAQTSRPLPIGVMILDSTPGHGTYKRSLDAIVLSMPKSALIRVLGTPLAHAYLSTVWLMDRLLGVENVVQRLRLGLSDKRLFAEEAPRLYAYSKADRMVWWEDVEEHAKAAEDAEWEVERVRFEESPHAGHILEDGERYWGAVRRTW</sequence>
<evidence type="ECO:0000313" key="1">
    <source>
        <dbReference type="EMBL" id="OCK87083.1"/>
    </source>
</evidence>
<protein>
    <submittedName>
        <fullName evidence="1">Uncharacterized protein</fullName>
    </submittedName>
</protein>
<dbReference type="Proteomes" id="UP000250078">
    <property type="component" value="Unassembled WGS sequence"/>
</dbReference>